<accession>A0A8K0CZK1</accession>
<gene>
    <name evidence="1" type="ORF">ILUMI_14008</name>
</gene>
<dbReference type="Proteomes" id="UP000801492">
    <property type="component" value="Unassembled WGS sequence"/>
</dbReference>
<name>A0A8K0CZK1_IGNLU</name>
<reference evidence="1" key="1">
    <citation type="submission" date="2019-08" db="EMBL/GenBank/DDBJ databases">
        <title>The genome of the North American firefly Photinus pyralis.</title>
        <authorList>
            <consortium name="Photinus pyralis genome working group"/>
            <person name="Fallon T.R."/>
            <person name="Sander Lower S.E."/>
            <person name="Weng J.-K."/>
        </authorList>
    </citation>
    <scope>NUCLEOTIDE SEQUENCE</scope>
    <source>
        <strain evidence="1">TRF0915ILg1</strain>
        <tissue evidence="1">Whole body</tissue>
    </source>
</reference>
<proteinExistence type="predicted"/>
<dbReference type="PANTHER" id="PTHR46169:SF29">
    <property type="entry name" value="DNA REPLICATION-RELATED ELEMENT FACTOR, ISOFORM A"/>
    <property type="match status" value="1"/>
</dbReference>
<dbReference type="OrthoDB" id="6771112at2759"/>
<dbReference type="InterPro" id="IPR052717">
    <property type="entry name" value="Vacuolar_transposase_reg"/>
</dbReference>
<sequence>MLSLKIDAATRMDRSFLGINVQYIDMEKQKIILKTLALKEIFVRHTAENLKQIVAEVLDSYKIKRQQIYTFTTDNGMRCAAHTLQLAVEDALNKDETANALISKARSVVNVLRTPTYTVLLKREKLRKPVIDVVTRWHSKMSMFSTIRNENKNTVMYQPSDQEDITSETEDVDDTLELLLKKYDKEKGKQ</sequence>
<keyword evidence="2" id="KW-1185">Reference proteome</keyword>
<evidence type="ECO:0000313" key="2">
    <source>
        <dbReference type="Proteomes" id="UP000801492"/>
    </source>
</evidence>
<evidence type="ECO:0000313" key="1">
    <source>
        <dbReference type="EMBL" id="KAF2892165.1"/>
    </source>
</evidence>
<dbReference type="GO" id="GO:0005634">
    <property type="term" value="C:nucleus"/>
    <property type="evidence" value="ECO:0007669"/>
    <property type="project" value="TreeGrafter"/>
</dbReference>
<dbReference type="InterPro" id="IPR012337">
    <property type="entry name" value="RNaseH-like_sf"/>
</dbReference>
<dbReference type="GO" id="GO:0006357">
    <property type="term" value="P:regulation of transcription by RNA polymerase II"/>
    <property type="evidence" value="ECO:0007669"/>
    <property type="project" value="TreeGrafter"/>
</dbReference>
<dbReference type="EMBL" id="VTPC01010611">
    <property type="protein sequence ID" value="KAF2892165.1"/>
    <property type="molecule type" value="Genomic_DNA"/>
</dbReference>
<dbReference type="AlphaFoldDB" id="A0A8K0CZK1"/>
<protein>
    <submittedName>
        <fullName evidence="1">Uncharacterized protein</fullName>
    </submittedName>
</protein>
<dbReference type="PANTHER" id="PTHR46169">
    <property type="entry name" value="DNA REPLICATION-RELATED ELEMENT FACTOR, ISOFORM A"/>
    <property type="match status" value="1"/>
</dbReference>
<organism evidence="1 2">
    <name type="scientific">Ignelater luminosus</name>
    <name type="common">Cucubano</name>
    <name type="synonym">Pyrophorus luminosus</name>
    <dbReference type="NCBI Taxonomy" id="2038154"/>
    <lineage>
        <taxon>Eukaryota</taxon>
        <taxon>Metazoa</taxon>
        <taxon>Ecdysozoa</taxon>
        <taxon>Arthropoda</taxon>
        <taxon>Hexapoda</taxon>
        <taxon>Insecta</taxon>
        <taxon>Pterygota</taxon>
        <taxon>Neoptera</taxon>
        <taxon>Endopterygota</taxon>
        <taxon>Coleoptera</taxon>
        <taxon>Polyphaga</taxon>
        <taxon>Elateriformia</taxon>
        <taxon>Elateroidea</taxon>
        <taxon>Elateridae</taxon>
        <taxon>Agrypninae</taxon>
        <taxon>Pyrophorini</taxon>
        <taxon>Ignelater</taxon>
    </lineage>
</organism>
<dbReference type="SUPFAM" id="SSF53098">
    <property type="entry name" value="Ribonuclease H-like"/>
    <property type="match status" value="1"/>
</dbReference>
<comment type="caution">
    <text evidence="1">The sequence shown here is derived from an EMBL/GenBank/DDBJ whole genome shotgun (WGS) entry which is preliminary data.</text>
</comment>